<evidence type="ECO:0000313" key="13">
    <source>
        <dbReference type="EMBL" id="CAH0581172.1"/>
    </source>
</evidence>
<reference evidence="13" key="1">
    <citation type="submission" date="2021-12" db="EMBL/GenBank/DDBJ databases">
        <authorList>
            <person name="King R."/>
        </authorList>
    </citation>
    <scope>NUCLEOTIDE SEQUENCE</scope>
</reference>
<accession>A0A9P0BPW2</accession>
<evidence type="ECO:0000256" key="7">
    <source>
        <dbReference type="ARBA" id="ARBA00022982"/>
    </source>
</evidence>
<evidence type="ECO:0000256" key="8">
    <source>
        <dbReference type="ARBA" id="ARBA00022989"/>
    </source>
</evidence>
<feature type="transmembrane region" description="Helical" evidence="12">
    <location>
        <begin position="26"/>
        <end position="43"/>
    </location>
</feature>
<protein>
    <recommendedName>
        <fullName evidence="11">NADH dehydrogenase [ubiquinone] 1 subunit C2</fullName>
    </recommendedName>
</protein>
<keyword evidence="9 11" id="KW-0496">Mitochondrion</keyword>
<keyword evidence="3 11" id="KW-0813">Transport</keyword>
<dbReference type="EMBL" id="LR824014">
    <property type="protein sequence ID" value="CAH0581172.1"/>
    <property type="molecule type" value="Genomic_DNA"/>
</dbReference>
<dbReference type="InterPro" id="IPR009423">
    <property type="entry name" value="NDUC2"/>
</dbReference>
<dbReference type="GO" id="GO:0006120">
    <property type="term" value="P:mitochondrial electron transport, NADH to ubiquinone"/>
    <property type="evidence" value="ECO:0007669"/>
    <property type="project" value="InterPro"/>
</dbReference>
<keyword evidence="7 11" id="KW-0249">Electron transport</keyword>
<comment type="function">
    <text evidence="11">Accessory subunit of the mitochondrial membrane respiratory chain NADH dehydrogenase (Complex I), that is believed not to be involved in catalysis. Complex I functions in the transfer of electrons from NADH to the respiratory chain. The immediate electron acceptor for the enzyme is believed to be ubiquinone.</text>
</comment>
<organism evidence="13 14">
    <name type="scientific">Chrysodeixis includens</name>
    <name type="common">Soybean looper</name>
    <name type="synonym">Pseudoplusia includens</name>
    <dbReference type="NCBI Taxonomy" id="689277"/>
    <lineage>
        <taxon>Eukaryota</taxon>
        <taxon>Metazoa</taxon>
        <taxon>Ecdysozoa</taxon>
        <taxon>Arthropoda</taxon>
        <taxon>Hexapoda</taxon>
        <taxon>Insecta</taxon>
        <taxon>Pterygota</taxon>
        <taxon>Neoptera</taxon>
        <taxon>Endopterygota</taxon>
        <taxon>Lepidoptera</taxon>
        <taxon>Glossata</taxon>
        <taxon>Ditrysia</taxon>
        <taxon>Noctuoidea</taxon>
        <taxon>Noctuidae</taxon>
        <taxon>Plusiinae</taxon>
        <taxon>Chrysodeixis</taxon>
    </lineage>
</organism>
<dbReference type="PANTHER" id="PTHR13099:SF0">
    <property type="entry name" value="NADH DEHYDROGENASE [UBIQUINONE] 1 SUBUNIT C2-RELATED"/>
    <property type="match status" value="1"/>
</dbReference>
<keyword evidence="14" id="KW-1185">Reference proteome</keyword>
<dbReference type="Proteomes" id="UP001154114">
    <property type="component" value="Chromosome 11"/>
</dbReference>
<keyword evidence="6 11" id="KW-0999">Mitochondrion inner membrane</keyword>
<evidence type="ECO:0000256" key="12">
    <source>
        <dbReference type="SAM" id="Phobius"/>
    </source>
</evidence>
<dbReference type="PANTHER" id="PTHR13099">
    <property type="entry name" value="NADH-UBIQUINONE OXIDOREDUCTASE SUBUNIT B14.5B"/>
    <property type="match status" value="1"/>
</dbReference>
<evidence type="ECO:0000256" key="3">
    <source>
        <dbReference type="ARBA" id="ARBA00022448"/>
    </source>
</evidence>
<evidence type="ECO:0000256" key="11">
    <source>
        <dbReference type="PIRNR" id="PIRNR017834"/>
    </source>
</evidence>
<feature type="transmembrane region" description="Helical" evidence="12">
    <location>
        <begin position="55"/>
        <end position="73"/>
    </location>
</feature>
<evidence type="ECO:0000256" key="2">
    <source>
        <dbReference type="ARBA" id="ARBA00008674"/>
    </source>
</evidence>
<evidence type="ECO:0000313" key="14">
    <source>
        <dbReference type="Proteomes" id="UP001154114"/>
    </source>
</evidence>
<dbReference type="AlphaFoldDB" id="A0A9P0BPW2"/>
<sequence length="117" mass="13472">MSSHMTAVELLKLGDKGRKRPFLNKHWPNILGTVFGVCSGIFINFQTRRPVFSGIYQHAILAGGFVTALTLLNKKRDAYYAEKDAVYKHYIELHPEEFEEKEPKKIGDLLEPWVPIR</sequence>
<evidence type="ECO:0000256" key="5">
    <source>
        <dbReference type="ARBA" id="ARBA00022692"/>
    </source>
</evidence>
<dbReference type="Pfam" id="PF06374">
    <property type="entry name" value="NDUF_C2"/>
    <property type="match status" value="1"/>
</dbReference>
<evidence type="ECO:0000256" key="1">
    <source>
        <dbReference type="ARBA" id="ARBA00004298"/>
    </source>
</evidence>
<dbReference type="GO" id="GO:0005743">
    <property type="term" value="C:mitochondrial inner membrane"/>
    <property type="evidence" value="ECO:0007669"/>
    <property type="project" value="UniProtKB-SubCell"/>
</dbReference>
<name>A0A9P0BPW2_CHRIL</name>
<comment type="similarity">
    <text evidence="2 11">Belongs to the complex I NDUFC2 subunit family.</text>
</comment>
<keyword evidence="10 11" id="KW-0472">Membrane</keyword>
<evidence type="ECO:0000256" key="4">
    <source>
        <dbReference type="ARBA" id="ARBA00022660"/>
    </source>
</evidence>
<keyword evidence="4 11" id="KW-0679">Respiratory chain</keyword>
<keyword evidence="5 12" id="KW-0812">Transmembrane</keyword>
<proteinExistence type="inferred from homology"/>
<dbReference type="PIRSF" id="PIRSF017834">
    <property type="entry name" value="NADH-UbQ_OxRdtase_b14.5b"/>
    <property type="match status" value="1"/>
</dbReference>
<gene>
    <name evidence="13" type="ORF">CINC_LOCUS1412</name>
</gene>
<evidence type="ECO:0000256" key="6">
    <source>
        <dbReference type="ARBA" id="ARBA00022792"/>
    </source>
</evidence>
<evidence type="ECO:0000256" key="10">
    <source>
        <dbReference type="ARBA" id="ARBA00023136"/>
    </source>
</evidence>
<dbReference type="OrthoDB" id="6329847at2759"/>
<comment type="subcellular location">
    <subcellularLocation>
        <location evidence="1">Mitochondrion inner membrane</location>
        <topology evidence="1">Single-pass membrane protein</topology>
        <orientation evidence="1">Matrix side</orientation>
    </subcellularLocation>
</comment>
<evidence type="ECO:0000256" key="9">
    <source>
        <dbReference type="ARBA" id="ARBA00023128"/>
    </source>
</evidence>
<keyword evidence="8 12" id="KW-1133">Transmembrane helix</keyword>